<feature type="transmembrane region" description="Helical" evidence="6">
    <location>
        <begin position="145"/>
        <end position="164"/>
    </location>
</feature>
<dbReference type="InterPro" id="IPR001851">
    <property type="entry name" value="ABC_transp_permease"/>
</dbReference>
<feature type="transmembrane region" description="Helical" evidence="6">
    <location>
        <begin position="237"/>
        <end position="260"/>
    </location>
</feature>
<dbReference type="CDD" id="cd06580">
    <property type="entry name" value="TM_PBP1_transp_TpRbsC_like"/>
    <property type="match status" value="1"/>
</dbReference>
<keyword evidence="2" id="KW-1003">Cell membrane</keyword>
<reference evidence="7 8" key="1">
    <citation type="submission" date="2020-08" db="EMBL/GenBank/DDBJ databases">
        <title>Genome public.</title>
        <authorList>
            <person name="Liu C."/>
            <person name="Sun Q."/>
        </authorList>
    </citation>
    <scope>NUCLEOTIDE SEQUENCE [LARGE SCALE GENOMIC DNA]</scope>
    <source>
        <strain evidence="7 8">New-38</strain>
    </source>
</reference>
<comment type="subcellular location">
    <subcellularLocation>
        <location evidence="1">Cell membrane</location>
        <topology evidence="1">Multi-pass membrane protein</topology>
    </subcellularLocation>
</comment>
<feature type="transmembrane region" description="Helical" evidence="6">
    <location>
        <begin position="198"/>
        <end position="216"/>
    </location>
</feature>
<dbReference type="PANTHER" id="PTHR47089">
    <property type="entry name" value="ABC TRANSPORTER, PERMEASE PROTEIN"/>
    <property type="match status" value="1"/>
</dbReference>
<gene>
    <name evidence="7" type="ORF">H8S34_03440</name>
</gene>
<accession>A0ABR7HR25</accession>
<keyword evidence="8" id="KW-1185">Reference proteome</keyword>
<proteinExistence type="predicted"/>
<evidence type="ECO:0000313" key="8">
    <source>
        <dbReference type="Proteomes" id="UP000660021"/>
    </source>
</evidence>
<evidence type="ECO:0000313" key="7">
    <source>
        <dbReference type="EMBL" id="MBC5729886.1"/>
    </source>
</evidence>
<dbReference type="Pfam" id="PF02653">
    <property type="entry name" value="BPD_transp_2"/>
    <property type="match status" value="1"/>
</dbReference>
<name>A0ABR7HR25_9FIRM</name>
<evidence type="ECO:0000256" key="4">
    <source>
        <dbReference type="ARBA" id="ARBA00022989"/>
    </source>
</evidence>
<evidence type="ECO:0000256" key="1">
    <source>
        <dbReference type="ARBA" id="ARBA00004651"/>
    </source>
</evidence>
<protein>
    <submittedName>
        <fullName evidence="7">ABC transporter permease</fullName>
    </submittedName>
</protein>
<dbReference type="Proteomes" id="UP000660021">
    <property type="component" value="Unassembled WGS sequence"/>
</dbReference>
<feature type="transmembrane region" description="Helical" evidence="6">
    <location>
        <begin position="90"/>
        <end position="106"/>
    </location>
</feature>
<feature type="transmembrane region" description="Helical" evidence="6">
    <location>
        <begin position="112"/>
        <end position="133"/>
    </location>
</feature>
<keyword evidence="3 6" id="KW-0812">Transmembrane</keyword>
<evidence type="ECO:0000256" key="3">
    <source>
        <dbReference type="ARBA" id="ARBA00022692"/>
    </source>
</evidence>
<feature type="transmembrane region" description="Helical" evidence="6">
    <location>
        <begin position="58"/>
        <end position="78"/>
    </location>
</feature>
<keyword evidence="5 6" id="KW-0472">Membrane</keyword>
<dbReference type="PANTHER" id="PTHR47089:SF1">
    <property type="entry name" value="GUANOSINE ABC TRANSPORTER PERMEASE PROTEIN NUPP"/>
    <property type="match status" value="1"/>
</dbReference>
<evidence type="ECO:0000256" key="5">
    <source>
        <dbReference type="ARBA" id="ARBA00023136"/>
    </source>
</evidence>
<evidence type="ECO:0000256" key="2">
    <source>
        <dbReference type="ARBA" id="ARBA00022475"/>
    </source>
</evidence>
<organism evidence="7 8">
    <name type="scientific">Pseudoflavonifractor hominis</name>
    <dbReference type="NCBI Taxonomy" id="2763059"/>
    <lineage>
        <taxon>Bacteria</taxon>
        <taxon>Bacillati</taxon>
        <taxon>Bacillota</taxon>
        <taxon>Clostridia</taxon>
        <taxon>Eubacteriales</taxon>
        <taxon>Oscillospiraceae</taxon>
        <taxon>Pseudoflavonifractor</taxon>
    </lineage>
</organism>
<sequence>MKMTESFQRMLRSICLILLALLCSLVVGSFFLLAAGYQPLEAYINIVRGAFGSKTALTQTLCKATPLLLIGIAVAVAFKGSAFNIGGEGQFYAGALGCVLCEMLVHNSGLPGIVVIPFCLLGAFLFGALWEGIPGYLKAVRGSSEVVTSVMLSSIMVLLVKFLVGQGGPIAEPRGIYPETQEIMDAAKLPYVIPGTRLHLGFFLALLIAGLVYFLLEKTTLGYKIKATGLNSNAAEYAGIRVGMVTLSTMAFSGAIAGLAGGIEVLGTSWKLYAGLSPGYGYNAIAVALLGRLHPIGIIFSALLFGMLNTGSNQMARSIGIPSTLASILQALVLLFVVGFSILEQKQFIFKRKETVK</sequence>
<feature type="transmembrane region" description="Helical" evidence="6">
    <location>
        <begin position="280"/>
        <end position="307"/>
    </location>
</feature>
<keyword evidence="4 6" id="KW-1133">Transmembrane helix</keyword>
<comment type="caution">
    <text evidence="7">The sequence shown here is derived from an EMBL/GenBank/DDBJ whole genome shotgun (WGS) entry which is preliminary data.</text>
</comment>
<dbReference type="EMBL" id="JACOPR010000002">
    <property type="protein sequence ID" value="MBC5729886.1"/>
    <property type="molecule type" value="Genomic_DNA"/>
</dbReference>
<feature type="transmembrane region" description="Helical" evidence="6">
    <location>
        <begin position="319"/>
        <end position="343"/>
    </location>
</feature>
<evidence type="ECO:0000256" key="6">
    <source>
        <dbReference type="SAM" id="Phobius"/>
    </source>
</evidence>